<comment type="caution">
    <text evidence="2">The sequence shown here is derived from an EMBL/GenBank/DDBJ whole genome shotgun (WGS) entry which is preliminary data.</text>
</comment>
<dbReference type="Pfam" id="PF00240">
    <property type="entry name" value="ubiquitin"/>
    <property type="match status" value="1"/>
</dbReference>
<dbReference type="PRINTS" id="PR00348">
    <property type="entry name" value="UBIQUITIN"/>
</dbReference>
<evidence type="ECO:0000313" key="3">
    <source>
        <dbReference type="Proteomes" id="UP001148614"/>
    </source>
</evidence>
<gene>
    <name evidence="2" type="ORF">NPX13_g5830</name>
</gene>
<evidence type="ECO:0000259" key="1">
    <source>
        <dbReference type="PROSITE" id="PS50053"/>
    </source>
</evidence>
<evidence type="ECO:0000313" key="2">
    <source>
        <dbReference type="EMBL" id="KAJ3570148.1"/>
    </source>
</evidence>
<accession>A0A9W8NDE4</accession>
<keyword evidence="3" id="KW-1185">Reference proteome</keyword>
<reference evidence="2" key="1">
    <citation type="submission" date="2022-07" db="EMBL/GenBank/DDBJ databases">
        <title>Genome Sequence of Xylaria arbuscula.</title>
        <authorList>
            <person name="Buettner E."/>
        </authorList>
    </citation>
    <scope>NUCLEOTIDE SEQUENCE</scope>
    <source>
        <strain evidence="2">VT107</strain>
    </source>
</reference>
<dbReference type="InterPro" id="IPR019954">
    <property type="entry name" value="Ubiquitin_CS"/>
</dbReference>
<feature type="domain" description="Ubiquitin-like" evidence="1">
    <location>
        <begin position="228"/>
        <end position="297"/>
    </location>
</feature>
<dbReference type="InterPro" id="IPR029071">
    <property type="entry name" value="Ubiquitin-like_domsf"/>
</dbReference>
<dbReference type="InterPro" id="IPR000626">
    <property type="entry name" value="Ubiquitin-like_dom"/>
</dbReference>
<dbReference type="PROSITE" id="PS00299">
    <property type="entry name" value="UBIQUITIN_1"/>
    <property type="match status" value="1"/>
</dbReference>
<dbReference type="Gene3D" id="3.10.20.90">
    <property type="entry name" value="Phosphatidylinositol 3-kinase Catalytic Subunit, Chain A, domain 1"/>
    <property type="match status" value="1"/>
</dbReference>
<dbReference type="SUPFAM" id="SSF54236">
    <property type="entry name" value="Ubiquitin-like"/>
    <property type="match status" value="1"/>
</dbReference>
<dbReference type="VEuPathDB" id="FungiDB:F4678DRAFT_324756"/>
<proteinExistence type="predicted"/>
<dbReference type="Proteomes" id="UP001148614">
    <property type="component" value="Unassembled WGS sequence"/>
</dbReference>
<organism evidence="2 3">
    <name type="scientific">Xylaria arbuscula</name>
    <dbReference type="NCBI Taxonomy" id="114810"/>
    <lineage>
        <taxon>Eukaryota</taxon>
        <taxon>Fungi</taxon>
        <taxon>Dikarya</taxon>
        <taxon>Ascomycota</taxon>
        <taxon>Pezizomycotina</taxon>
        <taxon>Sordariomycetes</taxon>
        <taxon>Xylariomycetidae</taxon>
        <taxon>Xylariales</taxon>
        <taxon>Xylariaceae</taxon>
        <taxon>Xylaria</taxon>
    </lineage>
</organism>
<dbReference type="InterPro" id="IPR019956">
    <property type="entry name" value="Ubiquitin_dom"/>
</dbReference>
<dbReference type="AlphaFoldDB" id="A0A9W8NDE4"/>
<protein>
    <recommendedName>
        <fullName evidence="1">Ubiquitin-like domain-containing protein</fullName>
    </recommendedName>
</protein>
<dbReference type="InterPro" id="IPR050158">
    <property type="entry name" value="Ubiquitin_ubiquitin-like"/>
</dbReference>
<dbReference type="EMBL" id="JANPWZ010000965">
    <property type="protein sequence ID" value="KAJ3570148.1"/>
    <property type="molecule type" value="Genomic_DNA"/>
</dbReference>
<sequence>MTSLDNMEPPAVYTCGVEHNSIVVKQTSARYPAQNLKIEFKRTVRVPDNNEDANLPPGLGNFQLFKTRDFASKLPADMAADGGLFFTMYQQEAMWIEFKAIYPFMIKIYAGGVNAVSGEHSLETIETKMRRRALVAEDKSIQDYLVVPGQPWIDGFAVAPGVVKQFVAMPLGMGYSVEAQLTRKETIGGLQFEITPSLPPPCVVHVQRQRHLTQNNPLGPIDDACGYYTISIKTFTGRTFFIDCSPGDTVTGIKERIQDEEGIPYYEQRLIFAGRSLADYNVQKGDELHLVLRLIGGGFYGPMGVAAGGNIKQDICEDRNHHKIWLTGSTMTIPVHILTTTMFRDVTGLEPPQCPISASTYADAGLPFFHLQEESSSISGTFDGVKSVNQMNVERGLSTGEEPDIKPPVVTTQPNTRAAANSWVDLETIEDPDGLVSPNGPLRAFRTLSLLHRELEENNEGGAYLFLLHPLEIPVCTKLHHTTVKQVAPDAQALKRRHRLSFGYDHQTLLPESLQNMAESQGKRCYILDFPAEIRHHIWEYAVGNRTIHIFYRNPPGLWEERGDAVPKLKCVGCVYRPSPNGWENLEPHRPSCADCGVVWGFCAECRGKVQWRNVPAPESEQRRTFRTCSVDNYWQPLDLLTTCRAM</sequence>
<dbReference type="SMART" id="SM00213">
    <property type="entry name" value="UBQ"/>
    <property type="match status" value="1"/>
</dbReference>
<dbReference type="PANTHER" id="PTHR10666">
    <property type="entry name" value="UBIQUITIN"/>
    <property type="match status" value="1"/>
</dbReference>
<dbReference type="PROSITE" id="PS50053">
    <property type="entry name" value="UBIQUITIN_2"/>
    <property type="match status" value="1"/>
</dbReference>
<name>A0A9W8NDE4_9PEZI</name>